<evidence type="ECO:0008006" key="4">
    <source>
        <dbReference type="Google" id="ProtNLM"/>
    </source>
</evidence>
<keyword evidence="1" id="KW-0812">Transmembrane</keyword>
<dbReference type="PANTHER" id="PTHR11319:SF35">
    <property type="entry name" value="OUTER MEMBRANE PROTEIN PMPC-RELATED"/>
    <property type="match status" value="1"/>
</dbReference>
<evidence type="ECO:0000256" key="1">
    <source>
        <dbReference type="SAM" id="Phobius"/>
    </source>
</evidence>
<feature type="transmembrane region" description="Helical" evidence="1">
    <location>
        <begin position="174"/>
        <end position="195"/>
    </location>
</feature>
<evidence type="ECO:0000313" key="3">
    <source>
        <dbReference type="Proteomes" id="UP001162131"/>
    </source>
</evidence>
<gene>
    <name evidence="2" type="ORF">BSTOLATCC_MIC22</name>
</gene>
<feature type="transmembrane region" description="Helical" evidence="1">
    <location>
        <begin position="114"/>
        <end position="131"/>
    </location>
</feature>
<dbReference type="EMBL" id="CAJZBQ010000001">
    <property type="protein sequence ID" value="CAG9309805.1"/>
    <property type="molecule type" value="Genomic_DNA"/>
</dbReference>
<keyword evidence="1" id="KW-1133">Transmembrane helix</keyword>
<dbReference type="PANTHER" id="PTHR11319">
    <property type="entry name" value="G PROTEIN-COUPLED RECEPTOR-RELATED"/>
    <property type="match status" value="1"/>
</dbReference>
<accession>A0AAU9IK34</accession>
<keyword evidence="3" id="KW-1185">Reference proteome</keyword>
<feature type="transmembrane region" description="Helical" evidence="1">
    <location>
        <begin position="76"/>
        <end position="93"/>
    </location>
</feature>
<organism evidence="2 3">
    <name type="scientific">Blepharisma stoltei</name>
    <dbReference type="NCBI Taxonomy" id="1481888"/>
    <lineage>
        <taxon>Eukaryota</taxon>
        <taxon>Sar</taxon>
        <taxon>Alveolata</taxon>
        <taxon>Ciliophora</taxon>
        <taxon>Postciliodesmatophora</taxon>
        <taxon>Heterotrichea</taxon>
        <taxon>Heterotrichida</taxon>
        <taxon>Blepharismidae</taxon>
        <taxon>Blepharisma</taxon>
    </lineage>
</organism>
<comment type="caution">
    <text evidence="2">The sequence shown here is derived from an EMBL/GenBank/DDBJ whole genome shotgun (WGS) entry which is preliminary data.</text>
</comment>
<dbReference type="AlphaFoldDB" id="A0AAU9IK34"/>
<evidence type="ECO:0000313" key="2">
    <source>
        <dbReference type="EMBL" id="CAG9309805.1"/>
    </source>
</evidence>
<name>A0AAU9IK34_9CILI</name>
<proteinExistence type="predicted"/>
<protein>
    <recommendedName>
        <fullName evidence="4">Tyrosine-protein kinase ephrin type A/B receptor-like domain-containing protein</fullName>
    </recommendedName>
</protein>
<dbReference type="Proteomes" id="UP001162131">
    <property type="component" value="Unassembled WGS sequence"/>
</dbReference>
<reference evidence="2" key="1">
    <citation type="submission" date="2021-09" db="EMBL/GenBank/DDBJ databases">
        <authorList>
            <consortium name="AG Swart"/>
            <person name="Singh M."/>
            <person name="Singh A."/>
            <person name="Seah K."/>
            <person name="Emmerich C."/>
        </authorList>
    </citation>
    <scope>NUCLEOTIDE SEQUENCE</scope>
    <source>
        <strain evidence="2">ATCC30299</strain>
    </source>
</reference>
<keyword evidence="1" id="KW-0472">Membrane</keyword>
<sequence>MAPKSGYWRDNKYTNVFWKCQNSNACLGSTNPDNISYTGECSDGYKGNMCQSCEYGYSKTGTGICSPCPDKATNSMAIIGIFIALIILCAIMVKSTRDSAFVPKSLTSVYIKIFMNYLQLVMLVTTFNLNWPSLVLQVFSTQNSAGSVSDQAFSFDCFLQTSKSDPDQYYFNKLILMSLMPIGISLIALVIWVFIDLKRKSFKDFTNDYLPALFCYLSCTRTLSKWFLGHSIASR</sequence>